<evidence type="ECO:0000313" key="2">
    <source>
        <dbReference type="Proteomes" id="UP000178372"/>
    </source>
</evidence>
<organism evidence="1 2">
    <name type="scientific">Candidatus Roizmanbacteria bacterium RIFCSPHIGHO2_01_FULL_39_12b</name>
    <dbReference type="NCBI Taxonomy" id="1802030"/>
    <lineage>
        <taxon>Bacteria</taxon>
        <taxon>Candidatus Roizmaniibacteriota</taxon>
    </lineage>
</organism>
<protein>
    <recommendedName>
        <fullName evidence="3">PsbP C-terminal domain-containing protein</fullName>
    </recommendedName>
</protein>
<comment type="caution">
    <text evidence="1">The sequence shown here is derived from an EMBL/GenBank/DDBJ whole genome shotgun (WGS) entry which is preliminary data.</text>
</comment>
<dbReference type="Proteomes" id="UP000178372">
    <property type="component" value="Unassembled WGS sequence"/>
</dbReference>
<accession>A0A1F7GC48</accession>
<reference evidence="1 2" key="1">
    <citation type="journal article" date="2016" name="Nat. Commun.">
        <title>Thousands of microbial genomes shed light on interconnected biogeochemical processes in an aquifer system.</title>
        <authorList>
            <person name="Anantharaman K."/>
            <person name="Brown C.T."/>
            <person name="Hug L.A."/>
            <person name="Sharon I."/>
            <person name="Castelle C.J."/>
            <person name="Probst A.J."/>
            <person name="Thomas B.C."/>
            <person name="Singh A."/>
            <person name="Wilkins M.J."/>
            <person name="Karaoz U."/>
            <person name="Brodie E.L."/>
            <person name="Williams K.H."/>
            <person name="Hubbard S.S."/>
            <person name="Banfield J.F."/>
        </authorList>
    </citation>
    <scope>NUCLEOTIDE SEQUENCE [LARGE SCALE GENOMIC DNA]</scope>
</reference>
<dbReference type="AlphaFoldDB" id="A0A1F7GC48"/>
<sequence length="104" mass="11520">MDLEFVPGWGSITISKTNDSVETMIKETSGLDKKEEIIFDGKSAFKLSGSSGIASSVQFINIVTDHQNITYIISLTSQDDQLFPVFTSEFDQILSTFKFVGQNN</sequence>
<dbReference type="EMBL" id="MFZF01000016">
    <property type="protein sequence ID" value="OGK16541.1"/>
    <property type="molecule type" value="Genomic_DNA"/>
</dbReference>
<evidence type="ECO:0000313" key="1">
    <source>
        <dbReference type="EMBL" id="OGK16541.1"/>
    </source>
</evidence>
<proteinExistence type="predicted"/>
<gene>
    <name evidence="1" type="ORF">A2690_04295</name>
</gene>
<evidence type="ECO:0008006" key="3">
    <source>
        <dbReference type="Google" id="ProtNLM"/>
    </source>
</evidence>
<name>A0A1F7GC48_9BACT</name>